<protein>
    <recommendedName>
        <fullName evidence="6">TLC domain-containing protein</fullName>
    </recommendedName>
</protein>
<organism evidence="7 8">
    <name type="scientific">Acanthosepion pharaonis</name>
    <name type="common">Pharaoh cuttlefish</name>
    <name type="synonym">Sepia pharaonis</name>
    <dbReference type="NCBI Taxonomy" id="158019"/>
    <lineage>
        <taxon>Eukaryota</taxon>
        <taxon>Metazoa</taxon>
        <taxon>Spiralia</taxon>
        <taxon>Lophotrochozoa</taxon>
        <taxon>Mollusca</taxon>
        <taxon>Cephalopoda</taxon>
        <taxon>Coleoidea</taxon>
        <taxon>Decapodiformes</taxon>
        <taxon>Sepiida</taxon>
        <taxon>Sepiina</taxon>
        <taxon>Sepiidae</taxon>
        <taxon>Acanthosepion</taxon>
    </lineage>
</organism>
<proteinExistence type="predicted"/>
<dbReference type="EMBL" id="CAHIKZ030004620">
    <property type="protein sequence ID" value="CAE1312978.1"/>
    <property type="molecule type" value="Genomic_DNA"/>
</dbReference>
<accession>A0A812DXA5</accession>
<reference evidence="7" key="1">
    <citation type="submission" date="2021-01" db="EMBL/GenBank/DDBJ databases">
        <authorList>
            <person name="Li R."/>
            <person name="Bekaert M."/>
        </authorList>
    </citation>
    <scope>NUCLEOTIDE SEQUENCE</scope>
    <source>
        <strain evidence="7">Farmed</strain>
    </source>
</reference>
<evidence type="ECO:0000256" key="5">
    <source>
        <dbReference type="SAM" id="Phobius"/>
    </source>
</evidence>
<evidence type="ECO:0000313" key="7">
    <source>
        <dbReference type="EMBL" id="CAE1312978.1"/>
    </source>
</evidence>
<feature type="transmembrane region" description="Helical" evidence="5">
    <location>
        <begin position="92"/>
        <end position="110"/>
    </location>
</feature>
<comment type="caution">
    <text evidence="7">The sequence shown here is derived from an EMBL/GenBank/DDBJ whole genome shotgun (WGS) entry which is preliminary data.</text>
</comment>
<dbReference type="AlphaFoldDB" id="A0A812DXA5"/>
<sequence length="382" mass="41128">MSSPSTLVWDASYLPAAVLSCFAFLFIYKYVSPTLSGLVFPTYLKLPTGKQIDWNTRVISSIHATVVSSMCAYTLIYDEGLSKDPIWWDAPVVRTSCAIVVGYMIADLIIMTVHYRNIGEVFYFFHHGASIYAYVYVMNFGVLPYFANYPQLLPGLILFCLSLPPASSVSHFCLLSLTSACLFCLSLPPASSVSLFPASSVSHFRLPLLSLTSPASSVSHFPPASSVSHFRLPLLSLLPCLFCLSLPPASSVSHFRLPLLSLTSACLFCLSLPPASSVSHFRLPLLSLLPPALFCLSLRLPLLSLTSACPLLSLTSACLFCLSLPPASSVSHFPPASSVSSACLFCLSLPPASSVSHFRLPLLSLTSACLFCLSLPPASFSA</sequence>
<dbReference type="Proteomes" id="UP000597762">
    <property type="component" value="Unassembled WGS sequence"/>
</dbReference>
<keyword evidence="2 5" id="KW-0812">Transmembrane</keyword>
<dbReference type="GO" id="GO:0016020">
    <property type="term" value="C:membrane"/>
    <property type="evidence" value="ECO:0007669"/>
    <property type="project" value="UniProtKB-SubCell"/>
</dbReference>
<evidence type="ECO:0000256" key="3">
    <source>
        <dbReference type="ARBA" id="ARBA00022989"/>
    </source>
</evidence>
<dbReference type="PANTHER" id="PTHR13439:SF0">
    <property type="entry name" value="TOPOISOMERASE I DAMAGE AFFECTED PROTEIN 4"/>
    <property type="match status" value="1"/>
</dbReference>
<evidence type="ECO:0000256" key="2">
    <source>
        <dbReference type="ARBA" id="ARBA00022692"/>
    </source>
</evidence>
<gene>
    <name evidence="7" type="ORF">SPHA_64150</name>
</gene>
<name>A0A812DXA5_ACAPH</name>
<comment type="subcellular location">
    <subcellularLocation>
        <location evidence="1">Membrane</location>
        <topology evidence="1">Multi-pass membrane protein</topology>
    </subcellularLocation>
</comment>
<keyword evidence="3 5" id="KW-1133">Transmembrane helix</keyword>
<feature type="transmembrane region" description="Helical" evidence="5">
    <location>
        <begin position="122"/>
        <end position="146"/>
    </location>
</feature>
<dbReference type="GO" id="GO:0055088">
    <property type="term" value="P:lipid homeostasis"/>
    <property type="evidence" value="ECO:0007669"/>
    <property type="project" value="TreeGrafter"/>
</dbReference>
<dbReference type="GO" id="GO:0005783">
    <property type="term" value="C:endoplasmic reticulum"/>
    <property type="evidence" value="ECO:0007669"/>
    <property type="project" value="TreeGrafter"/>
</dbReference>
<evidence type="ECO:0000259" key="6">
    <source>
        <dbReference type="Pfam" id="PF03798"/>
    </source>
</evidence>
<feature type="transmembrane region" description="Helical" evidence="5">
    <location>
        <begin position="12"/>
        <end position="31"/>
    </location>
</feature>
<dbReference type="Pfam" id="PF03798">
    <property type="entry name" value="TRAM_LAG1_CLN8"/>
    <property type="match status" value="1"/>
</dbReference>
<dbReference type="InterPro" id="IPR050846">
    <property type="entry name" value="TLCD"/>
</dbReference>
<dbReference type="OrthoDB" id="10266980at2759"/>
<feature type="transmembrane region" description="Helical" evidence="5">
    <location>
        <begin position="58"/>
        <end position="77"/>
    </location>
</feature>
<dbReference type="InterPro" id="IPR006634">
    <property type="entry name" value="TLC-dom"/>
</dbReference>
<evidence type="ECO:0000313" key="8">
    <source>
        <dbReference type="Proteomes" id="UP000597762"/>
    </source>
</evidence>
<evidence type="ECO:0000256" key="4">
    <source>
        <dbReference type="ARBA" id="ARBA00023136"/>
    </source>
</evidence>
<keyword evidence="4 5" id="KW-0472">Membrane</keyword>
<keyword evidence="8" id="KW-1185">Reference proteome</keyword>
<evidence type="ECO:0000256" key="1">
    <source>
        <dbReference type="ARBA" id="ARBA00004141"/>
    </source>
</evidence>
<dbReference type="PANTHER" id="PTHR13439">
    <property type="entry name" value="CT120 PROTEIN"/>
    <property type="match status" value="1"/>
</dbReference>
<feature type="domain" description="TLC" evidence="6">
    <location>
        <begin position="53"/>
        <end position="148"/>
    </location>
</feature>